<dbReference type="InterPro" id="IPR032816">
    <property type="entry name" value="VTT_dom"/>
</dbReference>
<feature type="domain" description="VTT" evidence="2">
    <location>
        <begin position="98"/>
        <end position="216"/>
    </location>
</feature>
<dbReference type="Proteomes" id="UP000639772">
    <property type="component" value="Chromosome 12"/>
</dbReference>
<organism evidence="3 4">
    <name type="scientific">Vanilla planifolia</name>
    <name type="common">Vanilla</name>
    <dbReference type="NCBI Taxonomy" id="51239"/>
    <lineage>
        <taxon>Eukaryota</taxon>
        <taxon>Viridiplantae</taxon>
        <taxon>Streptophyta</taxon>
        <taxon>Embryophyta</taxon>
        <taxon>Tracheophyta</taxon>
        <taxon>Spermatophyta</taxon>
        <taxon>Magnoliopsida</taxon>
        <taxon>Liliopsida</taxon>
        <taxon>Asparagales</taxon>
        <taxon>Orchidaceae</taxon>
        <taxon>Vanilloideae</taxon>
        <taxon>Vanilleae</taxon>
        <taxon>Vanilla</taxon>
    </lineage>
</organism>
<name>A0A835PUS7_VANPL</name>
<feature type="transmembrane region" description="Helical" evidence="1">
    <location>
        <begin position="170"/>
        <end position="189"/>
    </location>
</feature>
<feature type="transmembrane region" description="Helical" evidence="1">
    <location>
        <begin position="195"/>
        <end position="227"/>
    </location>
</feature>
<comment type="caution">
    <text evidence="3">The sequence shown here is derived from an EMBL/GenBank/DDBJ whole genome shotgun (WGS) entry which is preliminary data.</text>
</comment>
<feature type="transmembrane region" description="Helical" evidence="1">
    <location>
        <begin position="39"/>
        <end position="62"/>
    </location>
</feature>
<evidence type="ECO:0000313" key="4">
    <source>
        <dbReference type="Proteomes" id="UP000639772"/>
    </source>
</evidence>
<feature type="transmembrane region" description="Helical" evidence="1">
    <location>
        <begin position="113"/>
        <end position="134"/>
    </location>
</feature>
<dbReference type="AlphaFoldDB" id="A0A835PUS7"/>
<reference evidence="3 4" key="1">
    <citation type="journal article" date="2020" name="Nat. Food">
        <title>A phased Vanilla planifolia genome enables genetic improvement of flavour and production.</title>
        <authorList>
            <person name="Hasing T."/>
            <person name="Tang H."/>
            <person name="Brym M."/>
            <person name="Khazi F."/>
            <person name="Huang T."/>
            <person name="Chambers A.H."/>
        </authorList>
    </citation>
    <scope>NUCLEOTIDE SEQUENCE [LARGE SCALE GENOMIC DNA]</scope>
    <source>
        <tissue evidence="3">Leaf</tissue>
    </source>
</reference>
<feature type="transmembrane region" description="Helical" evidence="1">
    <location>
        <begin position="74"/>
        <end position="93"/>
    </location>
</feature>
<dbReference type="Pfam" id="PF09335">
    <property type="entry name" value="VTT_dom"/>
    <property type="match status" value="1"/>
</dbReference>
<protein>
    <recommendedName>
        <fullName evidence="2">VTT domain-containing protein</fullName>
    </recommendedName>
</protein>
<proteinExistence type="predicted"/>
<dbReference type="PANTHER" id="PTHR46431:SF7">
    <property type="entry name" value="SNARE ASSOCIATED GOLGI PROTEIN FAMILY"/>
    <property type="match status" value="1"/>
</dbReference>
<dbReference type="PANTHER" id="PTHR46431">
    <property type="entry name" value="EXPRESSED PROTEIN"/>
    <property type="match status" value="1"/>
</dbReference>
<keyword evidence="1" id="KW-0812">Transmembrane</keyword>
<keyword evidence="1" id="KW-0472">Membrane</keyword>
<sequence>MGEVDDYYVRLPQSDDAVLGEPPQVIFRKWDCLLRWTKVIFLSIIVAAIVASLFVFVGPTLIRKVVVPILNWESTTFSIPLLGLLLVVSIALFPAMLLPSSPSMWLAGMRFGYGYGFLLIIASASVGMSIPFLVGSKFRARINRWLERWPKESAFIRLAGEGNWFHQFRAITLIRISPFPYIIFNYVSVATNVKYFPYICGSLVGIIPETFITIYSYFTICWALLLLRLPLLSSPFTPKEPFRHSKLRSSAKDLERVEYMCLL</sequence>
<dbReference type="OrthoDB" id="202840at2759"/>
<evidence type="ECO:0000259" key="2">
    <source>
        <dbReference type="Pfam" id="PF09335"/>
    </source>
</evidence>
<evidence type="ECO:0000313" key="3">
    <source>
        <dbReference type="EMBL" id="KAG0458806.1"/>
    </source>
</evidence>
<dbReference type="EMBL" id="JADCNM010000012">
    <property type="protein sequence ID" value="KAG0458806.1"/>
    <property type="molecule type" value="Genomic_DNA"/>
</dbReference>
<gene>
    <name evidence="3" type="ORF">HPP92_021934</name>
</gene>
<accession>A0A835PUS7</accession>
<evidence type="ECO:0000256" key="1">
    <source>
        <dbReference type="SAM" id="Phobius"/>
    </source>
</evidence>
<keyword evidence="1" id="KW-1133">Transmembrane helix</keyword>